<dbReference type="AlphaFoldDB" id="A0A151LZV2"/>
<name>A0A151LZV2_ALLMI</name>
<dbReference type="EMBL" id="AKHW03006853">
    <property type="protein sequence ID" value="KYO17797.1"/>
    <property type="molecule type" value="Genomic_DNA"/>
</dbReference>
<comment type="caution">
    <text evidence="1">The sequence shown here is derived from an EMBL/GenBank/DDBJ whole genome shotgun (WGS) entry which is preliminary data.</text>
</comment>
<accession>A0A151LZV2</accession>
<organism evidence="1 2">
    <name type="scientific">Alligator mississippiensis</name>
    <name type="common">American alligator</name>
    <dbReference type="NCBI Taxonomy" id="8496"/>
    <lineage>
        <taxon>Eukaryota</taxon>
        <taxon>Metazoa</taxon>
        <taxon>Chordata</taxon>
        <taxon>Craniata</taxon>
        <taxon>Vertebrata</taxon>
        <taxon>Euteleostomi</taxon>
        <taxon>Archelosauria</taxon>
        <taxon>Archosauria</taxon>
        <taxon>Crocodylia</taxon>
        <taxon>Alligatoridae</taxon>
        <taxon>Alligatorinae</taxon>
        <taxon>Alligator</taxon>
    </lineage>
</organism>
<evidence type="ECO:0000313" key="1">
    <source>
        <dbReference type="EMBL" id="KYO17797.1"/>
    </source>
</evidence>
<sequence length="171" mass="19367">MSGNGARLAATWARACPANLPWSLGTHACMTPDLRPGETQSPGTEHLISEILQTFRNKLFSLIYRKGGESPDGSQDAPSRSPPTSARALHMCWVWQCRTQDQTWLLDWVVTMAEECLVDLQAWHAEDIACEEVRDWCEKVMDACKVARDQADEKFRDRLLAPEERHLDAQE</sequence>
<evidence type="ECO:0000313" key="2">
    <source>
        <dbReference type="Proteomes" id="UP000050525"/>
    </source>
</evidence>
<protein>
    <submittedName>
        <fullName evidence="1">Uncharacterized protein</fullName>
    </submittedName>
</protein>
<reference evidence="1 2" key="1">
    <citation type="journal article" date="2012" name="Genome Biol.">
        <title>Sequencing three crocodilian genomes to illuminate the evolution of archosaurs and amniotes.</title>
        <authorList>
            <person name="St John J.A."/>
            <person name="Braun E.L."/>
            <person name="Isberg S.R."/>
            <person name="Miles L.G."/>
            <person name="Chong A.Y."/>
            <person name="Gongora J."/>
            <person name="Dalzell P."/>
            <person name="Moran C."/>
            <person name="Bed'hom B."/>
            <person name="Abzhanov A."/>
            <person name="Burgess S.C."/>
            <person name="Cooksey A.M."/>
            <person name="Castoe T.A."/>
            <person name="Crawford N.G."/>
            <person name="Densmore L.D."/>
            <person name="Drew J.C."/>
            <person name="Edwards S.V."/>
            <person name="Faircloth B.C."/>
            <person name="Fujita M.K."/>
            <person name="Greenwold M.J."/>
            <person name="Hoffmann F.G."/>
            <person name="Howard J.M."/>
            <person name="Iguchi T."/>
            <person name="Janes D.E."/>
            <person name="Khan S.Y."/>
            <person name="Kohno S."/>
            <person name="de Koning A.J."/>
            <person name="Lance S.L."/>
            <person name="McCarthy F.M."/>
            <person name="McCormack J.E."/>
            <person name="Merchant M.E."/>
            <person name="Peterson D.G."/>
            <person name="Pollock D.D."/>
            <person name="Pourmand N."/>
            <person name="Raney B.J."/>
            <person name="Roessler K.A."/>
            <person name="Sanford J.R."/>
            <person name="Sawyer R.H."/>
            <person name="Schmidt C.J."/>
            <person name="Triplett E.W."/>
            <person name="Tuberville T.D."/>
            <person name="Venegas-Anaya M."/>
            <person name="Howard J.T."/>
            <person name="Jarvis E.D."/>
            <person name="Guillette L.J.Jr."/>
            <person name="Glenn T.C."/>
            <person name="Green R.E."/>
            <person name="Ray D.A."/>
        </authorList>
    </citation>
    <scope>NUCLEOTIDE SEQUENCE [LARGE SCALE GENOMIC DNA]</scope>
    <source>
        <strain evidence="1">KSC_2009_1</strain>
    </source>
</reference>
<dbReference type="Proteomes" id="UP000050525">
    <property type="component" value="Unassembled WGS sequence"/>
</dbReference>
<keyword evidence="2" id="KW-1185">Reference proteome</keyword>
<gene>
    <name evidence="1" type="ORF">Y1Q_0011473</name>
</gene>
<proteinExistence type="predicted"/>